<dbReference type="EMBL" id="KC811130">
    <property type="protein sequence ID" value="AGQ19372.1"/>
    <property type="molecule type" value="Genomic_DNA"/>
</dbReference>
<dbReference type="Gene3D" id="3.40.190.10">
    <property type="entry name" value="Periplasmic binding protein-like II"/>
    <property type="match status" value="2"/>
</dbReference>
<sequence length="422" mass="48302">MELKNKKLFIPIFILLTSVFSYLAYSPKEISIAGPYFPQIDYFEEELDQISKDLNVKIRYVPFSDIESEIIEGNNIEEFDLAIIPNPQGVVNLGERGLVYPITIALEKEIIDKNYSHHLQNITTSDQDKNMYGVLFRLIPNSLIWYDVEKYEKIGAPKFDSYEDIVLFTKENVSNGTPLWCMDIESGASTGWIASNWLEDIILHNYGPNVYDQWSQQKITPKNNDIKSSILSIGEIIFIDNAVYGGKNRIINKEFRNNSRNLVDSNNTCVFSWSGHFANMYFPSDKEYGTDYDFFKFPSIENKNAMVGLGDSLVILNSSEDSIKAFNSLTSNSFGQNWTSHVDSMFISANRNSNIDKIKNPLLLKETTLIRNALNEDLFRYDASELMERRIGADHLLTALKNYISFGNLVINSISQELESQY</sequence>
<dbReference type="SUPFAM" id="SSF53850">
    <property type="entry name" value="Periplasmic binding protein-like II"/>
    <property type="match status" value="1"/>
</dbReference>
<name>S5DWT4_9ACTN</name>
<protein>
    <submittedName>
        <fullName evidence="1">MedDCM-OCT-S36-C22-cds17</fullName>
    </submittedName>
</protein>
<reference evidence="1" key="1">
    <citation type="journal article" date="2013" name="Sci. Rep.">
        <title>Metagenomics uncovers a new group of low GC and ultra-small marine Actinobacteria.</title>
        <authorList>
            <person name="Ghai R."/>
            <person name="Mizuno C.M."/>
            <person name="Picazo A."/>
            <person name="Camacho A."/>
            <person name="Rodriguez-Valera F."/>
        </authorList>
    </citation>
    <scope>NUCLEOTIDE SEQUENCE</scope>
</reference>
<evidence type="ECO:0000313" key="1">
    <source>
        <dbReference type="EMBL" id="AGQ19372.1"/>
    </source>
</evidence>
<proteinExistence type="predicted"/>
<dbReference type="AlphaFoldDB" id="S5DWT4"/>
<accession>S5DWT4</accession>
<organism evidence="1">
    <name type="scientific">Candidatus Actinomarina minuta</name>
    <dbReference type="NCBI Taxonomy" id="1389454"/>
    <lineage>
        <taxon>Bacteria</taxon>
        <taxon>Bacillati</taxon>
        <taxon>Actinomycetota</taxon>
        <taxon>Actinomycetes</taxon>
        <taxon>Candidatus Actinomarinidae</taxon>
        <taxon>Candidatus Actinomarinales</taxon>
        <taxon>Candidatus Actinomarineae</taxon>
        <taxon>Candidatus Actinomarinaceae</taxon>
        <taxon>Candidatus Actinomarina</taxon>
    </lineage>
</organism>